<evidence type="ECO:0000313" key="3">
    <source>
        <dbReference type="EMBL" id="KAH0542511.1"/>
    </source>
</evidence>
<dbReference type="OrthoDB" id="3533814at2759"/>
<comment type="caution">
    <text evidence="3">The sequence shown here is derived from an EMBL/GenBank/DDBJ whole genome shotgun (WGS) entry which is preliminary data.</text>
</comment>
<feature type="domain" description="DUF6594" evidence="2">
    <location>
        <begin position="18"/>
        <end position="278"/>
    </location>
</feature>
<dbReference type="PANTHER" id="PTHR34502:SF4">
    <property type="entry name" value="DUF6594 DOMAIN-CONTAINING PROTEIN"/>
    <property type="match status" value="1"/>
</dbReference>
<dbReference type="Proteomes" id="UP000698800">
    <property type="component" value="Unassembled WGS sequence"/>
</dbReference>
<evidence type="ECO:0000259" key="2">
    <source>
        <dbReference type="Pfam" id="PF20237"/>
    </source>
</evidence>
<keyword evidence="4" id="KW-1185">Reference proteome</keyword>
<dbReference type="AlphaFoldDB" id="A0A9P8HZ00"/>
<keyword evidence="1" id="KW-1133">Transmembrane helix</keyword>
<keyword evidence="1" id="KW-0472">Membrane</keyword>
<feature type="transmembrane region" description="Helical" evidence="1">
    <location>
        <begin position="247"/>
        <end position="265"/>
    </location>
</feature>
<feature type="transmembrane region" description="Helical" evidence="1">
    <location>
        <begin position="217"/>
        <end position="240"/>
    </location>
</feature>
<reference evidence="3" key="1">
    <citation type="submission" date="2021-03" db="EMBL/GenBank/DDBJ databases">
        <title>Comparative genomics and phylogenomic investigation of the class Geoglossomycetes provide insights into ecological specialization and systematics.</title>
        <authorList>
            <person name="Melie T."/>
            <person name="Pirro S."/>
            <person name="Miller A.N."/>
            <person name="Quandt A."/>
        </authorList>
    </citation>
    <scope>NUCLEOTIDE SEQUENCE</scope>
    <source>
        <strain evidence="3">GBOQ0MN5Z8</strain>
    </source>
</reference>
<evidence type="ECO:0000256" key="1">
    <source>
        <dbReference type="SAM" id="Phobius"/>
    </source>
</evidence>
<evidence type="ECO:0000313" key="4">
    <source>
        <dbReference type="Proteomes" id="UP000698800"/>
    </source>
</evidence>
<accession>A0A9P8HZ00</accession>
<protein>
    <recommendedName>
        <fullName evidence="2">DUF6594 domain-containing protein</fullName>
    </recommendedName>
</protein>
<dbReference type="Pfam" id="PF20237">
    <property type="entry name" value="DUF6594"/>
    <property type="match status" value="1"/>
</dbReference>
<dbReference type="PANTHER" id="PTHR34502">
    <property type="entry name" value="DUF6594 DOMAIN-CONTAINING PROTEIN-RELATED"/>
    <property type="match status" value="1"/>
</dbReference>
<organism evidence="3 4">
    <name type="scientific">Glutinoglossum americanum</name>
    <dbReference type="NCBI Taxonomy" id="1670608"/>
    <lineage>
        <taxon>Eukaryota</taxon>
        <taxon>Fungi</taxon>
        <taxon>Dikarya</taxon>
        <taxon>Ascomycota</taxon>
        <taxon>Pezizomycotina</taxon>
        <taxon>Geoglossomycetes</taxon>
        <taxon>Geoglossales</taxon>
        <taxon>Geoglossaceae</taxon>
        <taxon>Glutinoglossum</taxon>
    </lineage>
</organism>
<dbReference type="InterPro" id="IPR046529">
    <property type="entry name" value="DUF6594"/>
</dbReference>
<gene>
    <name evidence="3" type="ORF">FGG08_003107</name>
</gene>
<proteinExistence type="predicted"/>
<name>A0A9P8HZ00_9PEZI</name>
<dbReference type="EMBL" id="JAGHQL010000052">
    <property type="protein sequence ID" value="KAH0542511.1"/>
    <property type="molecule type" value="Genomic_DNA"/>
</dbReference>
<keyword evidence="1" id="KW-0812">Transmembrane</keyword>
<sequence length="278" mass="31086">MQQNIELGNTRKRYINGFPSLAAFIADDKYKSAAIYRRFDRLSSRNLLYLQSKLVELEAEQDGYDAEDLKDSDMVAKQCARSWSDFAQNAALENRHRERERMVLAEKIRGTLKEYREREAIILEHAVLNLSHPSSRTLTAFRNWFHGLDRPDGQRAPKLGGRSAHVLDDENDLIALHPAAEQNRLTEFVYKYLGIFFQAWSPPAGCPYVSETSVSRAVTSISVALAAGLLIGAIVSLYNVEAAKARLWMIAGYTCAFSISVGLLTNARLPEVFAAAAA</sequence>